<evidence type="ECO:0000313" key="2">
    <source>
        <dbReference type="EMBL" id="KAL3506063.1"/>
    </source>
</evidence>
<accession>A0ABD2YGB6</accession>
<evidence type="ECO:0000256" key="1">
    <source>
        <dbReference type="SAM" id="MobiDB-lite"/>
    </source>
</evidence>
<sequence length="172" mass="19038">MPTRGEGTTEDQVAVGLSCAPPLSSHLATNSLAAFENLKTYGASEMLKESPSVHKEMTIQENNNLVPEDSGSRKISSSNSSYPRDGSTEIVGRSIGEDLFDICSPQKKFRTRWRISLNSARSNTLEDAILDFEEFTNKIKWLKRILKVGVPLSNAVKPSWKFVEHRGSAIPK</sequence>
<dbReference type="EMBL" id="JBJUIK010000013">
    <property type="protein sequence ID" value="KAL3506063.1"/>
    <property type="molecule type" value="Genomic_DNA"/>
</dbReference>
<dbReference type="AlphaFoldDB" id="A0ABD2YGB6"/>
<keyword evidence="3" id="KW-1185">Reference proteome</keyword>
<feature type="region of interest" description="Disordered" evidence="1">
    <location>
        <begin position="62"/>
        <end position="88"/>
    </location>
</feature>
<reference evidence="2 3" key="1">
    <citation type="submission" date="2024-11" db="EMBL/GenBank/DDBJ databases">
        <title>A near-complete genome assembly of Cinchona calisaya.</title>
        <authorList>
            <person name="Lian D.C."/>
            <person name="Zhao X.W."/>
            <person name="Wei L."/>
        </authorList>
    </citation>
    <scope>NUCLEOTIDE SEQUENCE [LARGE SCALE GENOMIC DNA]</scope>
    <source>
        <tissue evidence="2">Nenye</tissue>
    </source>
</reference>
<proteinExistence type="predicted"/>
<evidence type="ECO:0000313" key="3">
    <source>
        <dbReference type="Proteomes" id="UP001630127"/>
    </source>
</evidence>
<comment type="caution">
    <text evidence="2">The sequence shown here is derived from an EMBL/GenBank/DDBJ whole genome shotgun (WGS) entry which is preliminary data.</text>
</comment>
<organism evidence="2 3">
    <name type="scientific">Cinchona calisaya</name>
    <dbReference type="NCBI Taxonomy" id="153742"/>
    <lineage>
        <taxon>Eukaryota</taxon>
        <taxon>Viridiplantae</taxon>
        <taxon>Streptophyta</taxon>
        <taxon>Embryophyta</taxon>
        <taxon>Tracheophyta</taxon>
        <taxon>Spermatophyta</taxon>
        <taxon>Magnoliopsida</taxon>
        <taxon>eudicotyledons</taxon>
        <taxon>Gunneridae</taxon>
        <taxon>Pentapetalae</taxon>
        <taxon>asterids</taxon>
        <taxon>lamiids</taxon>
        <taxon>Gentianales</taxon>
        <taxon>Rubiaceae</taxon>
        <taxon>Cinchonoideae</taxon>
        <taxon>Cinchoneae</taxon>
        <taxon>Cinchona</taxon>
    </lineage>
</organism>
<gene>
    <name evidence="2" type="ORF">ACH5RR_031445</name>
</gene>
<name>A0ABD2YGB6_9GENT</name>
<protein>
    <submittedName>
        <fullName evidence="2">Uncharacterized protein</fullName>
    </submittedName>
</protein>
<dbReference type="Proteomes" id="UP001630127">
    <property type="component" value="Unassembled WGS sequence"/>
</dbReference>